<dbReference type="AlphaFoldDB" id="A0A0F8XFL0"/>
<organism evidence="1">
    <name type="scientific">marine sediment metagenome</name>
    <dbReference type="NCBI Taxonomy" id="412755"/>
    <lineage>
        <taxon>unclassified sequences</taxon>
        <taxon>metagenomes</taxon>
        <taxon>ecological metagenomes</taxon>
    </lineage>
</organism>
<proteinExistence type="predicted"/>
<name>A0A0F8XFL0_9ZZZZ</name>
<dbReference type="EMBL" id="LAZR01059375">
    <property type="protein sequence ID" value="KKK67927.1"/>
    <property type="molecule type" value="Genomic_DNA"/>
</dbReference>
<evidence type="ECO:0000313" key="1">
    <source>
        <dbReference type="EMBL" id="KKK67927.1"/>
    </source>
</evidence>
<sequence length="61" mass="6651">MPYSFLEATNETLKRTGDIAGDAGDLTSFTDSARQTTVDVALKSRTKSSMKCTASVSFRER</sequence>
<gene>
    <name evidence="1" type="ORF">LCGC14_2949200</name>
</gene>
<accession>A0A0F8XFL0</accession>
<reference evidence="1" key="1">
    <citation type="journal article" date="2015" name="Nature">
        <title>Complex archaea that bridge the gap between prokaryotes and eukaryotes.</title>
        <authorList>
            <person name="Spang A."/>
            <person name="Saw J.H."/>
            <person name="Jorgensen S.L."/>
            <person name="Zaremba-Niedzwiedzka K."/>
            <person name="Martijn J."/>
            <person name="Lind A.E."/>
            <person name="van Eijk R."/>
            <person name="Schleper C."/>
            <person name="Guy L."/>
            <person name="Ettema T.J."/>
        </authorList>
    </citation>
    <scope>NUCLEOTIDE SEQUENCE</scope>
</reference>
<protein>
    <submittedName>
        <fullName evidence="1">Uncharacterized protein</fullName>
    </submittedName>
</protein>
<comment type="caution">
    <text evidence="1">The sequence shown here is derived from an EMBL/GenBank/DDBJ whole genome shotgun (WGS) entry which is preliminary data.</text>
</comment>